<name>A0AA96GD91_9BACT</name>
<keyword evidence="2" id="KW-1185">Reference proteome</keyword>
<dbReference type="AlphaFoldDB" id="A0AA96GD91"/>
<gene>
    <name evidence="1" type="ORF">PP769_09620</name>
</gene>
<evidence type="ECO:0000313" key="1">
    <source>
        <dbReference type="EMBL" id="WNM59994.1"/>
    </source>
</evidence>
<dbReference type="KEGG" id="nall:PP769_09620"/>
<dbReference type="RefSeq" id="WP_312646910.1">
    <property type="nucleotide sequence ID" value="NZ_CP116967.1"/>
</dbReference>
<dbReference type="Proteomes" id="UP001302719">
    <property type="component" value="Chromosome"/>
</dbReference>
<protein>
    <submittedName>
        <fullName evidence="1">Uncharacterized protein</fullName>
    </submittedName>
</protein>
<accession>A0AA96GD91</accession>
<evidence type="ECO:0000313" key="2">
    <source>
        <dbReference type="Proteomes" id="UP001302719"/>
    </source>
</evidence>
<dbReference type="EMBL" id="CP116967">
    <property type="protein sequence ID" value="WNM59994.1"/>
    <property type="molecule type" value="Genomic_DNA"/>
</dbReference>
<organism evidence="1 2">
    <name type="scientific">Candidatus Nitrospira allomarina</name>
    <dbReference type="NCBI Taxonomy" id="3020900"/>
    <lineage>
        <taxon>Bacteria</taxon>
        <taxon>Pseudomonadati</taxon>
        <taxon>Nitrospirota</taxon>
        <taxon>Nitrospiria</taxon>
        <taxon>Nitrospirales</taxon>
        <taxon>Nitrospiraceae</taxon>
        <taxon>Nitrospira</taxon>
    </lineage>
</organism>
<proteinExistence type="predicted"/>
<reference evidence="1 2" key="1">
    <citation type="submission" date="2023-01" db="EMBL/GenBank/DDBJ databases">
        <title>Cultivation and genomic characterization of new, ubiquitous marine nitrite-oxidizing bacteria from the Nitrospirales.</title>
        <authorList>
            <person name="Mueller A.J."/>
            <person name="Daebeler A."/>
            <person name="Herbold C.W."/>
            <person name="Kirkegaard R.H."/>
            <person name="Daims H."/>
        </authorList>
    </citation>
    <scope>NUCLEOTIDE SEQUENCE [LARGE SCALE GENOMIC DNA]</scope>
    <source>
        <strain evidence="1 2">VA</strain>
    </source>
</reference>
<sequence length="117" mass="13166">MLNQGEKLLIVHRRLFEKDTPRFFVGEVLIYEAGIVKVKGYTFVKDMFSGNMQKKSDLRTKVMSIVSGTLIVYQLPVTALLDSMGFSLDQDGGLVLTDEGGFSMDVSESLYKHETHQ</sequence>